<dbReference type="InterPro" id="IPR003615">
    <property type="entry name" value="HNH_nuc"/>
</dbReference>
<reference evidence="3 4" key="1">
    <citation type="submission" date="2019-03" db="EMBL/GenBank/DDBJ databases">
        <title>The genome sequence of a newly discovered highly antifungal drug resistant Aspergillus species, Aspergillus tanneri NIH 1004.</title>
        <authorList>
            <person name="Mounaud S."/>
            <person name="Singh I."/>
            <person name="Joardar V."/>
            <person name="Pakala S."/>
            <person name="Pakala S."/>
            <person name="Venepally P."/>
            <person name="Hoover J."/>
            <person name="Nierman W."/>
            <person name="Chung J."/>
            <person name="Losada L."/>
        </authorList>
    </citation>
    <scope>NUCLEOTIDE SEQUENCE [LARGE SCALE GENOMIC DNA]</scope>
    <source>
        <strain evidence="3 4">NIH1004</strain>
    </source>
</reference>
<evidence type="ECO:0000313" key="4">
    <source>
        <dbReference type="Proteomes" id="UP000308092"/>
    </source>
</evidence>
<feature type="domain" description="HNH nuclease" evidence="2">
    <location>
        <begin position="146"/>
        <end position="228"/>
    </location>
</feature>
<dbReference type="EMBL" id="SOSA01000041">
    <property type="protein sequence ID" value="THC98531.1"/>
    <property type="molecule type" value="Genomic_DNA"/>
</dbReference>
<evidence type="ECO:0000256" key="1">
    <source>
        <dbReference type="SAM" id="MobiDB-lite"/>
    </source>
</evidence>
<dbReference type="VEuPathDB" id="FungiDB:EYZ11_001961"/>
<dbReference type="AlphaFoldDB" id="A0A4S3JU75"/>
<dbReference type="Pfam" id="PF13391">
    <property type="entry name" value="HNH_2"/>
    <property type="match status" value="1"/>
</dbReference>
<feature type="region of interest" description="Disordered" evidence="1">
    <location>
        <begin position="307"/>
        <end position="352"/>
    </location>
</feature>
<keyword evidence="4" id="KW-1185">Reference proteome</keyword>
<comment type="caution">
    <text evidence="3">The sequence shown here is derived from an EMBL/GenBank/DDBJ whole genome shotgun (WGS) entry which is preliminary data.</text>
</comment>
<evidence type="ECO:0000313" key="3">
    <source>
        <dbReference type="EMBL" id="THC98531.1"/>
    </source>
</evidence>
<protein>
    <recommendedName>
        <fullName evidence="2">HNH nuclease domain-containing protein</fullName>
    </recommendedName>
</protein>
<name>A0A4S3JU75_9EURO</name>
<evidence type="ECO:0000259" key="2">
    <source>
        <dbReference type="Pfam" id="PF13391"/>
    </source>
</evidence>
<gene>
    <name evidence="3" type="ORF">EYZ11_001961</name>
</gene>
<sequence length="352" mass="39011">MDPAPEFSDAQRIRLIDRLMETCKRTNTDSITWACLWLADPSRLQSLVSDAEAGKASIVSRAVFNKDDNVQMARAWVGRARTSGQDLTPKKRPAEAYELSPSKIPHLVRGSVSSGTASPAQPVGSGCVTRSVVANKDCRRRDQESCVVTKAGEPLEIAHIYSYSMGRRKNSQAQVDFWNTLKCFWSQEQVAAWEVAVLGPEGTETVKNLICLSSHVHALWAKARFAFKPLEMDADKKRLKICSGDVIEFTTDDPDNLPLPSAALLEMQWIIARVIAISGAADVSDEDFDSFTDWQGPGWYRELEVSDDEEFSEEAHVSKGDWEFPDEEKAPGEAGRTPAYQAEATCPAENEH</sequence>
<feature type="compositionally biased region" description="Basic and acidic residues" evidence="1">
    <location>
        <begin position="313"/>
        <end position="331"/>
    </location>
</feature>
<dbReference type="Proteomes" id="UP000308092">
    <property type="component" value="Unassembled WGS sequence"/>
</dbReference>
<organism evidence="3 4">
    <name type="scientific">Aspergillus tanneri</name>
    <dbReference type="NCBI Taxonomy" id="1220188"/>
    <lineage>
        <taxon>Eukaryota</taxon>
        <taxon>Fungi</taxon>
        <taxon>Dikarya</taxon>
        <taxon>Ascomycota</taxon>
        <taxon>Pezizomycotina</taxon>
        <taxon>Eurotiomycetes</taxon>
        <taxon>Eurotiomycetidae</taxon>
        <taxon>Eurotiales</taxon>
        <taxon>Aspergillaceae</taxon>
        <taxon>Aspergillus</taxon>
        <taxon>Aspergillus subgen. Circumdati</taxon>
    </lineage>
</organism>
<accession>A0A4S3JU75</accession>
<proteinExistence type="predicted"/>